<dbReference type="EMBL" id="VOXD01000002">
    <property type="protein sequence ID" value="TXF91371.1"/>
    <property type="molecule type" value="Genomic_DNA"/>
</dbReference>
<keyword evidence="3" id="KW-1185">Reference proteome</keyword>
<accession>A0A5C7FTA9</accession>
<dbReference type="Proteomes" id="UP000321907">
    <property type="component" value="Unassembled WGS sequence"/>
</dbReference>
<sequence>MSSPSSAPAPRRGNKNAITIDWRLLWHRLLARTGQLFTSLRHKAGRTEYIPPAWMQRFRISWFRLGLMGLAAFIFTQKQVDFTLSVGKEGLAIGASEGRHSALNTGDKSAATATMGILPVSNHPSAATGPATSAWNVNDLDAAQVRAYVNRFEKVAQGEEQKFSIPAPAAMALAILNSKAGQSTAAKRDNNHFGTITSDRYYENAWMNWRAHSEIVDKRFPELADNSVNYQQWVAALAKTNYSSDRQLSSKLMDIVERFNLDRL</sequence>
<reference evidence="2 3" key="1">
    <citation type="submission" date="2019-08" db="EMBL/GenBank/DDBJ databases">
        <title>Lewinella sp. strain SSH13 Genome sequencing and assembly.</title>
        <authorList>
            <person name="Kim I."/>
        </authorList>
    </citation>
    <scope>NUCLEOTIDE SEQUENCE [LARGE SCALE GENOMIC DNA]</scope>
    <source>
        <strain evidence="2 3">SSH13</strain>
    </source>
</reference>
<dbReference type="InterPro" id="IPR002901">
    <property type="entry name" value="MGlyc_endo_b_GlcNAc-like_dom"/>
</dbReference>
<name>A0A5C7FTA9_9BACT</name>
<feature type="domain" description="Mannosyl-glycoprotein endo-beta-N-acetylglucosamidase-like" evidence="1">
    <location>
        <begin position="155"/>
        <end position="261"/>
    </location>
</feature>
<dbReference type="OrthoDB" id="1494019at2"/>
<evidence type="ECO:0000259" key="1">
    <source>
        <dbReference type="Pfam" id="PF01832"/>
    </source>
</evidence>
<evidence type="ECO:0000313" key="3">
    <source>
        <dbReference type="Proteomes" id="UP000321907"/>
    </source>
</evidence>
<dbReference type="RefSeq" id="WP_147928910.1">
    <property type="nucleotide sequence ID" value="NZ_VOXD01000002.1"/>
</dbReference>
<dbReference type="Gene3D" id="1.10.530.10">
    <property type="match status" value="1"/>
</dbReference>
<dbReference type="GO" id="GO:0004040">
    <property type="term" value="F:amidase activity"/>
    <property type="evidence" value="ECO:0007669"/>
    <property type="project" value="InterPro"/>
</dbReference>
<gene>
    <name evidence="2" type="ORF">FUA23_01345</name>
</gene>
<dbReference type="Pfam" id="PF01832">
    <property type="entry name" value="Glucosaminidase"/>
    <property type="match status" value="1"/>
</dbReference>
<dbReference type="AlphaFoldDB" id="A0A5C7FTA9"/>
<evidence type="ECO:0000313" key="2">
    <source>
        <dbReference type="EMBL" id="TXF91371.1"/>
    </source>
</evidence>
<comment type="caution">
    <text evidence="2">The sequence shown here is derived from an EMBL/GenBank/DDBJ whole genome shotgun (WGS) entry which is preliminary data.</text>
</comment>
<protein>
    <recommendedName>
        <fullName evidence="1">Mannosyl-glycoprotein endo-beta-N-acetylglucosamidase-like domain-containing protein</fullName>
    </recommendedName>
</protein>
<organism evidence="2 3">
    <name type="scientific">Neolewinella aurantiaca</name>
    <dbReference type="NCBI Taxonomy" id="2602767"/>
    <lineage>
        <taxon>Bacteria</taxon>
        <taxon>Pseudomonadati</taxon>
        <taxon>Bacteroidota</taxon>
        <taxon>Saprospiria</taxon>
        <taxon>Saprospirales</taxon>
        <taxon>Lewinellaceae</taxon>
        <taxon>Neolewinella</taxon>
    </lineage>
</organism>
<proteinExistence type="predicted"/>